<dbReference type="AlphaFoldDB" id="A0AAD4C6D4"/>
<organism evidence="1 2">
    <name type="scientific">Boletus edulis BED1</name>
    <dbReference type="NCBI Taxonomy" id="1328754"/>
    <lineage>
        <taxon>Eukaryota</taxon>
        <taxon>Fungi</taxon>
        <taxon>Dikarya</taxon>
        <taxon>Basidiomycota</taxon>
        <taxon>Agaricomycotina</taxon>
        <taxon>Agaricomycetes</taxon>
        <taxon>Agaricomycetidae</taxon>
        <taxon>Boletales</taxon>
        <taxon>Boletineae</taxon>
        <taxon>Boletaceae</taxon>
        <taxon>Boletoideae</taxon>
        <taxon>Boletus</taxon>
    </lineage>
</organism>
<reference evidence="1" key="2">
    <citation type="journal article" date="2020" name="Nat. Commun.">
        <title>Large-scale genome sequencing of mycorrhizal fungi provides insights into the early evolution of symbiotic traits.</title>
        <authorList>
            <person name="Miyauchi S."/>
            <person name="Kiss E."/>
            <person name="Kuo A."/>
            <person name="Drula E."/>
            <person name="Kohler A."/>
            <person name="Sanchez-Garcia M."/>
            <person name="Morin E."/>
            <person name="Andreopoulos B."/>
            <person name="Barry K.W."/>
            <person name="Bonito G."/>
            <person name="Buee M."/>
            <person name="Carver A."/>
            <person name="Chen C."/>
            <person name="Cichocki N."/>
            <person name="Clum A."/>
            <person name="Culley D."/>
            <person name="Crous P.W."/>
            <person name="Fauchery L."/>
            <person name="Girlanda M."/>
            <person name="Hayes R.D."/>
            <person name="Keri Z."/>
            <person name="LaButti K."/>
            <person name="Lipzen A."/>
            <person name="Lombard V."/>
            <person name="Magnuson J."/>
            <person name="Maillard F."/>
            <person name="Murat C."/>
            <person name="Nolan M."/>
            <person name="Ohm R.A."/>
            <person name="Pangilinan J."/>
            <person name="Pereira M.F."/>
            <person name="Perotto S."/>
            <person name="Peter M."/>
            <person name="Pfister S."/>
            <person name="Riley R."/>
            <person name="Sitrit Y."/>
            <person name="Stielow J.B."/>
            <person name="Szollosi G."/>
            <person name="Zifcakova L."/>
            <person name="Stursova M."/>
            <person name="Spatafora J.W."/>
            <person name="Tedersoo L."/>
            <person name="Vaario L.M."/>
            <person name="Yamada A."/>
            <person name="Yan M."/>
            <person name="Wang P."/>
            <person name="Xu J."/>
            <person name="Bruns T."/>
            <person name="Baldrian P."/>
            <person name="Vilgalys R."/>
            <person name="Dunand C."/>
            <person name="Henrissat B."/>
            <person name="Grigoriev I.V."/>
            <person name="Hibbett D."/>
            <person name="Nagy L.G."/>
            <person name="Martin F.M."/>
        </authorList>
    </citation>
    <scope>NUCLEOTIDE SEQUENCE</scope>
    <source>
        <strain evidence="1">BED1</strain>
    </source>
</reference>
<protein>
    <submittedName>
        <fullName evidence="1">Uncharacterized protein</fullName>
    </submittedName>
</protein>
<proteinExistence type="predicted"/>
<evidence type="ECO:0000313" key="2">
    <source>
        <dbReference type="Proteomes" id="UP001194468"/>
    </source>
</evidence>
<gene>
    <name evidence="1" type="ORF">L210DRAFT_2663152</name>
</gene>
<dbReference type="Proteomes" id="UP001194468">
    <property type="component" value="Unassembled WGS sequence"/>
</dbReference>
<accession>A0AAD4C6D4</accession>
<dbReference type="EMBL" id="WHUW01000003">
    <property type="protein sequence ID" value="KAF8449409.1"/>
    <property type="molecule type" value="Genomic_DNA"/>
</dbReference>
<comment type="caution">
    <text evidence="1">The sequence shown here is derived from an EMBL/GenBank/DDBJ whole genome shotgun (WGS) entry which is preliminary data.</text>
</comment>
<sequence>MSQAFCDYAGHSRHVWRDAYLTADCVRPPGPFLWQSKQDLENVLVSSWRVERNLRRGGGIAQTSRPTFKLREIRYTAVDLGVKLVFGRFLLIAFNSEVCCYDLNANVSGRKTFNSGGNVIYRTPTAWTLVSFHCVSAIDVEGHPFTCAVLNEASETTRRISIYLLHVEEQSEVTLDLLHQFEHYRFRIGLVEIGPRVIVIQGHDLDDEFLFALDVCTHTMFTLSPCGDAALMEMGEVLNMLAIDERPVLSIISTSTHVVIATAFYAIATTGWRLLFQAFALPPPHPYHHSTSSSIALSPSHRGLIPGTIGSCHTLRDAVIDPTTQDVLIAVQIHSSYNILRLSAAHASRDHEFGTITLQSLGPFGHSGMRLLHPSFHGTGRAFGTLKQPSHTAVSAVEYDVRTRDDDSEVDEAKFMEYPSILRFQTPRKLLDYDPYTGLLCLRSATKPYNIIEILDLAV</sequence>
<reference evidence="1" key="1">
    <citation type="submission" date="2019-10" db="EMBL/GenBank/DDBJ databases">
        <authorList>
            <consortium name="DOE Joint Genome Institute"/>
            <person name="Kuo A."/>
            <person name="Miyauchi S."/>
            <person name="Kiss E."/>
            <person name="Drula E."/>
            <person name="Kohler A."/>
            <person name="Sanchez-Garcia M."/>
            <person name="Andreopoulos B."/>
            <person name="Barry K.W."/>
            <person name="Bonito G."/>
            <person name="Buee M."/>
            <person name="Carver A."/>
            <person name="Chen C."/>
            <person name="Cichocki N."/>
            <person name="Clum A."/>
            <person name="Culley D."/>
            <person name="Crous P.W."/>
            <person name="Fauchery L."/>
            <person name="Girlanda M."/>
            <person name="Hayes R."/>
            <person name="Keri Z."/>
            <person name="LaButti K."/>
            <person name="Lipzen A."/>
            <person name="Lombard V."/>
            <person name="Magnuson J."/>
            <person name="Maillard F."/>
            <person name="Morin E."/>
            <person name="Murat C."/>
            <person name="Nolan M."/>
            <person name="Ohm R."/>
            <person name="Pangilinan J."/>
            <person name="Pereira M."/>
            <person name="Perotto S."/>
            <person name="Peter M."/>
            <person name="Riley R."/>
            <person name="Sitrit Y."/>
            <person name="Stielow B."/>
            <person name="Szollosi G."/>
            <person name="Zifcakova L."/>
            <person name="Stursova M."/>
            <person name="Spatafora J.W."/>
            <person name="Tedersoo L."/>
            <person name="Vaario L.-M."/>
            <person name="Yamada A."/>
            <person name="Yan M."/>
            <person name="Wang P."/>
            <person name="Xu J."/>
            <person name="Bruns T."/>
            <person name="Baldrian P."/>
            <person name="Vilgalys R."/>
            <person name="Henrissat B."/>
            <person name="Grigoriev I.V."/>
            <person name="Hibbett D."/>
            <person name="Nagy L.G."/>
            <person name="Martin F.M."/>
        </authorList>
    </citation>
    <scope>NUCLEOTIDE SEQUENCE</scope>
    <source>
        <strain evidence="1">BED1</strain>
    </source>
</reference>
<keyword evidence="2" id="KW-1185">Reference proteome</keyword>
<evidence type="ECO:0000313" key="1">
    <source>
        <dbReference type="EMBL" id="KAF8449409.1"/>
    </source>
</evidence>
<name>A0AAD4C6D4_BOLED</name>